<keyword evidence="1" id="KW-0732">Signal</keyword>
<name>A0A2W5V2K2_9CAUL</name>
<feature type="signal peptide" evidence="1">
    <location>
        <begin position="1"/>
        <end position="19"/>
    </location>
</feature>
<feature type="chain" id="PRO_5015884195" evidence="1">
    <location>
        <begin position="20"/>
        <end position="813"/>
    </location>
</feature>
<dbReference type="AlphaFoldDB" id="A0A2W5V2K2"/>
<dbReference type="EMBL" id="QFQZ01000032">
    <property type="protein sequence ID" value="PZR34100.1"/>
    <property type="molecule type" value="Genomic_DNA"/>
</dbReference>
<evidence type="ECO:0000313" key="4">
    <source>
        <dbReference type="Proteomes" id="UP000249393"/>
    </source>
</evidence>
<dbReference type="Pfam" id="PF00326">
    <property type="entry name" value="Peptidase_S9"/>
    <property type="match status" value="1"/>
</dbReference>
<dbReference type="Pfam" id="PF07676">
    <property type="entry name" value="PD40"/>
    <property type="match status" value="1"/>
</dbReference>
<evidence type="ECO:0000259" key="2">
    <source>
        <dbReference type="Pfam" id="PF00326"/>
    </source>
</evidence>
<dbReference type="InterPro" id="IPR029058">
    <property type="entry name" value="AB_hydrolase_fold"/>
</dbReference>
<sequence length="813" mass="86278">MRSCAWLALACGLATAAPAAPATPFTVEALLSLEEIGRAAFSPDGRWFVFERHPAWKSAPRFDQDFMVGSAASQLMVVDLKAPGPARPLLVAEAGSGDAMGAFSPDGARIIVVRQRGHARELGVVTVATGAVAWSGRLVEPELWFAQARWRDNNEVVAMSRPPEAIARLSGLGWQGRERVSKAWAASAEGKLSVTALGSGRFTAMNPPASQAALVAFNVVTGRSRVLAHGAFADLLLAPGGRTAAVLEEAERTEPTAQSLIRVGYPPRRLRLVMVDLTTGARRTPCPRCDLVRGAWAWSPRGEALAVAARPDGDGWADYRYWRLPVVGQPTVLAPGLTLADTGGRDPRPLPAIAWPDKDPLVLAREGEAARRDWWRLGRGAPVRLTRDSPEPQGPALVSANKGLALRSAEGLRWLDPSGRLGARLAGPDAVVKAPIDPLPGLPRSAGLVFDAGTHRLLTSGGVLSRPLQLPERAQILALSETWGGVAALSTDAHGVGSLVLVRPDEAVREVATVNAELAKTAFANPAPVMHRAMNGAPLTSWLYLPPQVPPNGPKGLIVTPYPGARYARPPSAAEPGARSFDANVQLMAAAGYAVIVPSLPMERDRDPMPGLADAMLLAVDAAVAANPILRDRPLAVWGQSYGGYGALAAGVESSRFGAIIASAPITNLLSYYGAIHPEALASPELMTLPSELGWAEHGQGQMGGPPWLAPDKYLRNSPGLQSDKINAPVMLIYGDLDTDLGQVTTLFSSLYRQGKDAQLLLYRGESHVVLSPDNVRDLYRRAFAFLDTALSHPSPLNAARPAEAESLIRPSQ</sequence>
<evidence type="ECO:0000313" key="3">
    <source>
        <dbReference type="EMBL" id="PZR34100.1"/>
    </source>
</evidence>
<comment type="caution">
    <text evidence="3">The sequence shown here is derived from an EMBL/GenBank/DDBJ whole genome shotgun (WGS) entry which is preliminary data.</text>
</comment>
<dbReference type="RefSeq" id="WP_304277775.1">
    <property type="nucleotide sequence ID" value="NZ_QFQZ01000032.1"/>
</dbReference>
<accession>A0A2W5V2K2</accession>
<dbReference type="GO" id="GO:0006508">
    <property type="term" value="P:proteolysis"/>
    <property type="evidence" value="ECO:0007669"/>
    <property type="project" value="InterPro"/>
</dbReference>
<reference evidence="3 4" key="1">
    <citation type="submission" date="2017-08" db="EMBL/GenBank/DDBJ databases">
        <title>Infants hospitalized years apart are colonized by the same room-sourced microbial strains.</title>
        <authorList>
            <person name="Brooks B."/>
            <person name="Olm M.R."/>
            <person name="Firek B.A."/>
            <person name="Baker R."/>
            <person name="Thomas B.C."/>
            <person name="Morowitz M.J."/>
            <person name="Banfield J.F."/>
        </authorList>
    </citation>
    <scope>NUCLEOTIDE SEQUENCE [LARGE SCALE GENOMIC DNA]</scope>
    <source>
        <strain evidence="3">S2_003_000_R2_4</strain>
    </source>
</reference>
<organism evidence="3 4">
    <name type="scientific">Caulobacter segnis</name>
    <dbReference type="NCBI Taxonomy" id="88688"/>
    <lineage>
        <taxon>Bacteria</taxon>
        <taxon>Pseudomonadati</taxon>
        <taxon>Pseudomonadota</taxon>
        <taxon>Alphaproteobacteria</taxon>
        <taxon>Caulobacterales</taxon>
        <taxon>Caulobacteraceae</taxon>
        <taxon>Caulobacter</taxon>
    </lineage>
</organism>
<dbReference type="InterPro" id="IPR011042">
    <property type="entry name" value="6-blade_b-propeller_TolB-like"/>
</dbReference>
<protein>
    <submittedName>
        <fullName evidence="3">S9 family peptidase</fullName>
    </submittedName>
</protein>
<proteinExistence type="predicted"/>
<dbReference type="Gene3D" id="2.120.10.30">
    <property type="entry name" value="TolB, C-terminal domain"/>
    <property type="match status" value="1"/>
</dbReference>
<dbReference type="GO" id="GO:0008236">
    <property type="term" value="F:serine-type peptidase activity"/>
    <property type="evidence" value="ECO:0007669"/>
    <property type="project" value="InterPro"/>
</dbReference>
<feature type="domain" description="Peptidase S9 prolyl oligopeptidase catalytic" evidence="2">
    <location>
        <begin position="617"/>
        <end position="792"/>
    </location>
</feature>
<gene>
    <name evidence="3" type="ORF">DI526_11475</name>
</gene>
<dbReference type="InterPro" id="IPR011659">
    <property type="entry name" value="WD40"/>
</dbReference>
<evidence type="ECO:0000256" key="1">
    <source>
        <dbReference type="SAM" id="SignalP"/>
    </source>
</evidence>
<dbReference type="SUPFAM" id="SSF53474">
    <property type="entry name" value="alpha/beta-Hydrolases"/>
    <property type="match status" value="1"/>
</dbReference>
<dbReference type="Gene3D" id="3.40.50.1820">
    <property type="entry name" value="alpha/beta hydrolase"/>
    <property type="match status" value="1"/>
</dbReference>
<dbReference type="InterPro" id="IPR001375">
    <property type="entry name" value="Peptidase_S9_cat"/>
</dbReference>
<dbReference type="SUPFAM" id="SSF82171">
    <property type="entry name" value="DPP6 N-terminal domain-like"/>
    <property type="match status" value="1"/>
</dbReference>
<dbReference type="Proteomes" id="UP000249393">
    <property type="component" value="Unassembled WGS sequence"/>
</dbReference>